<dbReference type="Pfam" id="PF01979">
    <property type="entry name" value="Amidohydro_1"/>
    <property type="match status" value="1"/>
</dbReference>
<keyword evidence="12" id="KW-1185">Reference proteome</keyword>
<evidence type="ECO:0000256" key="4">
    <source>
        <dbReference type="ARBA" id="ARBA00022723"/>
    </source>
</evidence>
<organism evidence="11 12">
    <name type="scientific">Litorivicinus lipolyticus</name>
    <dbReference type="NCBI Taxonomy" id="418701"/>
    <lineage>
        <taxon>Bacteria</taxon>
        <taxon>Pseudomonadati</taxon>
        <taxon>Pseudomonadota</taxon>
        <taxon>Gammaproteobacteria</taxon>
        <taxon>Oceanospirillales</taxon>
        <taxon>Litorivicinaceae</taxon>
        <taxon>Litorivicinus</taxon>
    </lineage>
</organism>
<dbReference type="GO" id="GO:0006147">
    <property type="term" value="P:guanine catabolic process"/>
    <property type="evidence" value="ECO:0007669"/>
    <property type="project" value="UniProtKB-UniRule"/>
</dbReference>
<dbReference type="InterPro" id="IPR051607">
    <property type="entry name" value="Metallo-dep_hydrolases"/>
</dbReference>
<dbReference type="Gene3D" id="2.30.40.10">
    <property type="entry name" value="Urease, subunit C, domain 1"/>
    <property type="match status" value="1"/>
</dbReference>
<gene>
    <name evidence="11" type="primary">guaD</name>
    <name evidence="11" type="ORF">GH975_11405</name>
</gene>
<dbReference type="SUPFAM" id="SSF51556">
    <property type="entry name" value="Metallo-dependent hydrolases"/>
    <property type="match status" value="1"/>
</dbReference>
<dbReference type="NCBIfam" id="NF006679">
    <property type="entry name" value="PRK09228.1"/>
    <property type="match status" value="1"/>
</dbReference>
<dbReference type="InterPro" id="IPR014311">
    <property type="entry name" value="Guanine_deaminase"/>
</dbReference>
<dbReference type="Proteomes" id="UP000388235">
    <property type="component" value="Chromosome"/>
</dbReference>
<dbReference type="Pfam" id="PF22039">
    <property type="entry name" value="HUTI_composite_bact"/>
    <property type="match status" value="1"/>
</dbReference>
<proteinExistence type="inferred from homology"/>
<accession>A0A5Q2QGI5</accession>
<dbReference type="UniPathway" id="UPA00603">
    <property type="reaction ID" value="UER00660"/>
</dbReference>
<evidence type="ECO:0000259" key="9">
    <source>
        <dbReference type="Pfam" id="PF01979"/>
    </source>
</evidence>
<dbReference type="GO" id="GO:0008270">
    <property type="term" value="F:zinc ion binding"/>
    <property type="evidence" value="ECO:0007669"/>
    <property type="project" value="UniProtKB-UniRule"/>
</dbReference>
<dbReference type="InterPro" id="IPR054418">
    <property type="entry name" value="MQNX/HUTI_composite_N"/>
</dbReference>
<dbReference type="InterPro" id="IPR006680">
    <property type="entry name" value="Amidohydro-rel"/>
</dbReference>
<dbReference type="OrthoDB" id="9787621at2"/>
<comment type="function">
    <text evidence="8">Catalyzes the hydrolytic deamination of guanine, producing xanthine and ammonia.</text>
</comment>
<dbReference type="AlphaFoldDB" id="A0A5Q2QGI5"/>
<dbReference type="GO" id="GO:0008892">
    <property type="term" value="F:guanine deaminase activity"/>
    <property type="evidence" value="ECO:0007669"/>
    <property type="project" value="UniProtKB-UniRule"/>
</dbReference>
<dbReference type="RefSeq" id="WP_153714639.1">
    <property type="nucleotide sequence ID" value="NZ_CP045871.1"/>
</dbReference>
<dbReference type="EC" id="3.5.4.3" evidence="3 7"/>
<evidence type="ECO:0000256" key="7">
    <source>
        <dbReference type="NCBIfam" id="TIGR02967"/>
    </source>
</evidence>
<comment type="cofactor">
    <cofactor evidence="8">
        <name>Zn(2+)</name>
        <dbReference type="ChEBI" id="CHEBI:29105"/>
    </cofactor>
    <text evidence="8">Binds 1 zinc ion per subunit.</text>
</comment>
<sequence>MKLIQGHLVGFDDDRQFTSHRRGVVAIDGGRIVALGELATLRADYPDAPLTDHGDAWVLPGFVDAHVHYPQLGVIASHGRELLEWLTDYTFPEEMRFHDPAYARVQADAFWDELTRNGTTSAAVFSTVHPVSADALFASAQARGHRVMTGKVMMDRHCPPALADTAQSAYDDSESLIRRWHGVDRLDYALTPRFAPTSTPEQLAACAALWDCYPDVALQTHLSENRAEIDWVKQLFPGSQDYVGVYEDAGLVRARSLFGHAIHLNERERAVLKDAGAALVHCPTSNLFLGSGLFEFQALLEAGQSIALATDVGGGTSFSMLATMKAAYQVSAMTGRALDIEPLWYSATLGAARSLGWANVGNLALGFEADLIVIDPAQSPVLAQRVARADSLREALFATAILADDRHVVQTYLA</sequence>
<evidence type="ECO:0000256" key="5">
    <source>
        <dbReference type="ARBA" id="ARBA00022801"/>
    </source>
</evidence>
<protein>
    <recommendedName>
        <fullName evidence="3 7">Guanine deaminase</fullName>
        <shortName evidence="8">Guanase</shortName>
        <ecNumber evidence="3 7">3.5.4.3</ecNumber>
    </recommendedName>
    <alternativeName>
        <fullName evidence="8">Guanine aminohydrolase</fullName>
    </alternativeName>
</protein>
<keyword evidence="5 8" id="KW-0378">Hydrolase</keyword>
<evidence type="ECO:0000256" key="6">
    <source>
        <dbReference type="ARBA" id="ARBA00022833"/>
    </source>
</evidence>
<dbReference type="EMBL" id="CP045871">
    <property type="protein sequence ID" value="QGG81136.1"/>
    <property type="molecule type" value="Genomic_DNA"/>
</dbReference>
<dbReference type="GO" id="GO:0005829">
    <property type="term" value="C:cytosol"/>
    <property type="evidence" value="ECO:0007669"/>
    <property type="project" value="TreeGrafter"/>
</dbReference>
<keyword evidence="6 8" id="KW-0862">Zinc</keyword>
<evidence type="ECO:0000313" key="12">
    <source>
        <dbReference type="Proteomes" id="UP000388235"/>
    </source>
</evidence>
<evidence type="ECO:0000259" key="10">
    <source>
        <dbReference type="Pfam" id="PF22039"/>
    </source>
</evidence>
<keyword evidence="4 8" id="KW-0479">Metal-binding</keyword>
<evidence type="ECO:0000256" key="8">
    <source>
        <dbReference type="RuleBase" id="RU366009"/>
    </source>
</evidence>
<name>A0A5Q2QGI5_9GAMM</name>
<feature type="domain" description="Aminodeoxyfutalosine deaminase/Imidazolonepropionase-like composite" evidence="10">
    <location>
        <begin position="23"/>
        <end position="48"/>
    </location>
</feature>
<comment type="catalytic activity">
    <reaction evidence="8">
        <text>guanine + H2O + H(+) = xanthine + NH4(+)</text>
        <dbReference type="Rhea" id="RHEA:14665"/>
        <dbReference type="ChEBI" id="CHEBI:15377"/>
        <dbReference type="ChEBI" id="CHEBI:15378"/>
        <dbReference type="ChEBI" id="CHEBI:16235"/>
        <dbReference type="ChEBI" id="CHEBI:17712"/>
        <dbReference type="ChEBI" id="CHEBI:28938"/>
        <dbReference type="EC" id="3.5.4.3"/>
    </reaction>
</comment>
<dbReference type="Gene3D" id="3.20.20.140">
    <property type="entry name" value="Metal-dependent hydrolases"/>
    <property type="match status" value="1"/>
</dbReference>
<evidence type="ECO:0000313" key="11">
    <source>
        <dbReference type="EMBL" id="QGG81136.1"/>
    </source>
</evidence>
<evidence type="ECO:0000256" key="3">
    <source>
        <dbReference type="ARBA" id="ARBA00012781"/>
    </source>
</evidence>
<feature type="domain" description="Amidohydrolase-related" evidence="9">
    <location>
        <begin position="57"/>
        <end position="411"/>
    </location>
</feature>
<dbReference type="PANTHER" id="PTHR11271">
    <property type="entry name" value="GUANINE DEAMINASE"/>
    <property type="match status" value="1"/>
</dbReference>
<dbReference type="InterPro" id="IPR011059">
    <property type="entry name" value="Metal-dep_hydrolase_composite"/>
</dbReference>
<comment type="pathway">
    <text evidence="1 8">Purine metabolism; guanine degradation; xanthine from guanine: step 1/1.</text>
</comment>
<dbReference type="PANTHER" id="PTHR11271:SF6">
    <property type="entry name" value="GUANINE DEAMINASE"/>
    <property type="match status" value="1"/>
</dbReference>
<dbReference type="SUPFAM" id="SSF51338">
    <property type="entry name" value="Composite domain of metallo-dependent hydrolases"/>
    <property type="match status" value="1"/>
</dbReference>
<comment type="similarity">
    <text evidence="2 8">Belongs to the metallo-dependent hydrolases superfamily. ATZ/TRZ family.</text>
</comment>
<evidence type="ECO:0000256" key="2">
    <source>
        <dbReference type="ARBA" id="ARBA00006745"/>
    </source>
</evidence>
<evidence type="ECO:0000256" key="1">
    <source>
        <dbReference type="ARBA" id="ARBA00004984"/>
    </source>
</evidence>
<reference evidence="11 12" key="1">
    <citation type="submission" date="2019-11" db="EMBL/GenBank/DDBJ databases">
        <authorList>
            <person name="Khan S.A."/>
            <person name="Jeon C.O."/>
            <person name="Chun B.H."/>
        </authorList>
    </citation>
    <scope>NUCLEOTIDE SEQUENCE [LARGE SCALE GENOMIC DNA]</scope>
    <source>
        <strain evidence="11 12">IMCC 1097</strain>
    </source>
</reference>
<dbReference type="InterPro" id="IPR032466">
    <property type="entry name" value="Metal_Hydrolase"/>
</dbReference>
<dbReference type="NCBIfam" id="TIGR02967">
    <property type="entry name" value="guan_deamin"/>
    <property type="match status" value="1"/>
</dbReference>
<dbReference type="KEGG" id="llp:GH975_11405"/>